<evidence type="ECO:0000256" key="11">
    <source>
        <dbReference type="ARBA" id="ARBA00031350"/>
    </source>
</evidence>
<evidence type="ECO:0000256" key="9">
    <source>
        <dbReference type="ARBA" id="ARBA00030757"/>
    </source>
</evidence>
<evidence type="ECO:0000256" key="4">
    <source>
        <dbReference type="ARBA" id="ARBA00013346"/>
    </source>
</evidence>
<organism evidence="14 15">
    <name type="scientific">Candidatus Shapirobacteria bacterium CG09_land_8_20_14_0_10_39_12</name>
    <dbReference type="NCBI Taxonomy" id="1974885"/>
    <lineage>
        <taxon>Bacteria</taxon>
        <taxon>Candidatus Shapironibacteriota</taxon>
    </lineage>
</organism>
<feature type="non-terminal residue" evidence="14">
    <location>
        <position position="72"/>
    </location>
</feature>
<dbReference type="InterPro" id="IPR029063">
    <property type="entry name" value="SAM-dependent_MTases_sf"/>
</dbReference>
<keyword evidence="6 12" id="KW-0489">Methyltransferase</keyword>
<protein>
    <recommendedName>
        <fullName evidence="4">Protein-L-isoaspartate O-methyltransferase</fullName>
        <ecNumber evidence="3">2.1.1.77</ecNumber>
    </recommendedName>
    <alternativeName>
        <fullName evidence="11">L-isoaspartyl protein carboxyl methyltransferase</fullName>
    </alternativeName>
    <alternativeName>
        <fullName evidence="9">Protein L-isoaspartyl methyltransferase</fullName>
    </alternativeName>
    <alternativeName>
        <fullName evidence="10">Protein-beta-aspartate methyltransferase</fullName>
    </alternativeName>
</protein>
<evidence type="ECO:0000256" key="3">
    <source>
        <dbReference type="ARBA" id="ARBA00011890"/>
    </source>
</evidence>
<dbReference type="PANTHER" id="PTHR11579">
    <property type="entry name" value="PROTEIN-L-ISOASPARTATE O-METHYLTRANSFERASE"/>
    <property type="match status" value="1"/>
</dbReference>
<comment type="subcellular location">
    <subcellularLocation>
        <location evidence="1">Cytoplasm</location>
    </subcellularLocation>
</comment>
<evidence type="ECO:0000256" key="12">
    <source>
        <dbReference type="PROSITE-ProRule" id="PRU01023"/>
    </source>
</evidence>
<keyword evidence="8 12" id="KW-0949">S-adenosyl-L-methionine</keyword>
<dbReference type="InterPro" id="IPR000682">
    <property type="entry name" value="PCMT"/>
</dbReference>
<dbReference type="GO" id="GO:0003723">
    <property type="term" value="F:RNA binding"/>
    <property type="evidence" value="ECO:0007669"/>
    <property type="project" value="UniProtKB-UniRule"/>
</dbReference>
<evidence type="ECO:0000256" key="6">
    <source>
        <dbReference type="ARBA" id="ARBA00022603"/>
    </source>
</evidence>
<feature type="non-terminal residue" evidence="14">
    <location>
        <position position="1"/>
    </location>
</feature>
<dbReference type="Proteomes" id="UP000230775">
    <property type="component" value="Unassembled WGS sequence"/>
</dbReference>
<feature type="binding site" evidence="12">
    <location>
        <position position="69"/>
    </location>
    <ligand>
        <name>S-adenosyl-L-methionine</name>
        <dbReference type="ChEBI" id="CHEBI:59789"/>
    </ligand>
</feature>
<dbReference type="EC" id="2.1.1.77" evidence="3"/>
<keyword evidence="5" id="KW-0963">Cytoplasm</keyword>
<evidence type="ECO:0000313" key="15">
    <source>
        <dbReference type="Proteomes" id="UP000230775"/>
    </source>
</evidence>
<evidence type="ECO:0000256" key="8">
    <source>
        <dbReference type="ARBA" id="ARBA00022691"/>
    </source>
</evidence>
<evidence type="ECO:0000256" key="2">
    <source>
        <dbReference type="ARBA" id="ARBA00005369"/>
    </source>
</evidence>
<dbReference type="PROSITE" id="PS51686">
    <property type="entry name" value="SAM_MT_RSMB_NOP"/>
    <property type="match status" value="1"/>
</dbReference>
<gene>
    <name evidence="14" type="ORF">COT64_01940</name>
</gene>
<proteinExistence type="inferred from homology"/>
<reference evidence="15" key="1">
    <citation type="submission" date="2017-09" db="EMBL/GenBank/DDBJ databases">
        <title>Depth-based differentiation of microbial function through sediment-hosted aquifers and enrichment of novel symbionts in the deep terrestrial subsurface.</title>
        <authorList>
            <person name="Probst A.J."/>
            <person name="Ladd B."/>
            <person name="Jarett J.K."/>
            <person name="Geller-Mcgrath D.E."/>
            <person name="Sieber C.M.K."/>
            <person name="Emerson J.B."/>
            <person name="Anantharaman K."/>
            <person name="Thomas B.C."/>
            <person name="Malmstrom R."/>
            <person name="Stieglmeier M."/>
            <person name="Klingl A."/>
            <person name="Woyke T."/>
            <person name="Ryan C.M."/>
            <person name="Banfield J.F."/>
        </authorList>
    </citation>
    <scope>NUCLEOTIDE SEQUENCE [LARGE SCALE GENOMIC DNA]</scope>
</reference>
<dbReference type="Pfam" id="PF01135">
    <property type="entry name" value="PCMT"/>
    <property type="match status" value="1"/>
</dbReference>
<dbReference type="GO" id="GO:0004719">
    <property type="term" value="F:protein-L-isoaspartate (D-aspartate) O-methyltransferase activity"/>
    <property type="evidence" value="ECO:0007669"/>
    <property type="project" value="UniProtKB-EC"/>
</dbReference>
<evidence type="ECO:0000313" key="14">
    <source>
        <dbReference type="EMBL" id="PIS14568.1"/>
    </source>
</evidence>
<comment type="caution">
    <text evidence="12">Lacks conserved residue(s) required for the propagation of feature annotation.</text>
</comment>
<evidence type="ECO:0000256" key="1">
    <source>
        <dbReference type="ARBA" id="ARBA00004496"/>
    </source>
</evidence>
<dbReference type="PANTHER" id="PTHR11579:SF0">
    <property type="entry name" value="PROTEIN-L-ISOASPARTATE(D-ASPARTATE) O-METHYLTRANSFERASE"/>
    <property type="match status" value="1"/>
</dbReference>
<comment type="caution">
    <text evidence="14">The sequence shown here is derived from an EMBL/GenBank/DDBJ whole genome shotgun (WGS) entry which is preliminary data.</text>
</comment>
<dbReference type="GO" id="GO:0032259">
    <property type="term" value="P:methylation"/>
    <property type="evidence" value="ECO:0007669"/>
    <property type="project" value="UniProtKB-KW"/>
</dbReference>
<dbReference type="InterPro" id="IPR001678">
    <property type="entry name" value="MeTrfase_RsmB-F_NOP2_dom"/>
</dbReference>
<dbReference type="GO" id="GO:0005737">
    <property type="term" value="C:cytoplasm"/>
    <property type="evidence" value="ECO:0007669"/>
    <property type="project" value="UniProtKB-SubCell"/>
</dbReference>
<evidence type="ECO:0000259" key="13">
    <source>
        <dbReference type="PROSITE" id="PS51686"/>
    </source>
</evidence>
<comment type="similarity">
    <text evidence="2">Belongs to the methyltransferase superfamily. L-isoaspartyl/D-aspartyl protein methyltransferase family.</text>
</comment>
<evidence type="ECO:0000256" key="7">
    <source>
        <dbReference type="ARBA" id="ARBA00022679"/>
    </source>
</evidence>
<evidence type="ECO:0000256" key="5">
    <source>
        <dbReference type="ARBA" id="ARBA00022490"/>
    </source>
</evidence>
<keyword evidence="12" id="KW-0694">RNA-binding</keyword>
<name>A0A2H0WRL0_9BACT</name>
<dbReference type="EMBL" id="PEZI01000041">
    <property type="protein sequence ID" value="PIS14568.1"/>
    <property type="molecule type" value="Genomic_DNA"/>
</dbReference>
<dbReference type="AlphaFoldDB" id="A0A2H0WRL0"/>
<dbReference type="SUPFAM" id="SSF53335">
    <property type="entry name" value="S-adenosyl-L-methionine-dependent methyltransferases"/>
    <property type="match status" value="1"/>
</dbReference>
<accession>A0A2H0WRL0</accession>
<feature type="domain" description="SAM-dependent MTase RsmB/NOP-type" evidence="13">
    <location>
        <begin position="1"/>
        <end position="72"/>
    </location>
</feature>
<dbReference type="Gene3D" id="3.40.50.150">
    <property type="entry name" value="Vaccinia Virus protein VP39"/>
    <property type="match status" value="1"/>
</dbReference>
<comment type="similarity">
    <text evidence="12">Belongs to the class I-like SAM-binding methyltransferase superfamily. RsmB/NOP family.</text>
</comment>
<keyword evidence="7 12" id="KW-0808">Transferase</keyword>
<evidence type="ECO:0000256" key="10">
    <source>
        <dbReference type="ARBA" id="ARBA00031323"/>
    </source>
</evidence>
<sequence length="72" mass="7671">ELESVAEVDVALPIGNGQTISQPLVVAFMLELLDPQRDQKILDVGSGSGWTTALLSYIVGNEGKVFGIENIN</sequence>